<reference evidence="1 2" key="1">
    <citation type="submission" date="2014-04" db="EMBL/GenBank/DDBJ databases">
        <authorList>
            <consortium name="DOE Joint Genome Institute"/>
            <person name="Kuo A."/>
            <person name="Kohler A."/>
            <person name="Costa M.D."/>
            <person name="Nagy L.G."/>
            <person name="Floudas D."/>
            <person name="Copeland A."/>
            <person name="Barry K.W."/>
            <person name="Cichocki N."/>
            <person name="Veneault-Fourrey C."/>
            <person name="LaButti K."/>
            <person name="Lindquist E.A."/>
            <person name="Lipzen A."/>
            <person name="Lundell T."/>
            <person name="Morin E."/>
            <person name="Murat C."/>
            <person name="Sun H."/>
            <person name="Tunlid A."/>
            <person name="Henrissat B."/>
            <person name="Grigoriev I.V."/>
            <person name="Hibbett D.S."/>
            <person name="Martin F."/>
            <person name="Nordberg H.P."/>
            <person name="Cantor M.N."/>
            <person name="Hua S.X."/>
        </authorList>
    </citation>
    <scope>NUCLEOTIDE SEQUENCE [LARGE SCALE GENOMIC DNA]</scope>
    <source>
        <strain evidence="1 2">Marx 270</strain>
    </source>
</reference>
<dbReference type="EMBL" id="KN831961">
    <property type="protein sequence ID" value="KIO07229.1"/>
    <property type="molecule type" value="Genomic_DNA"/>
</dbReference>
<dbReference type="Proteomes" id="UP000054217">
    <property type="component" value="Unassembled WGS sequence"/>
</dbReference>
<evidence type="ECO:0000313" key="1">
    <source>
        <dbReference type="EMBL" id="KIO07229.1"/>
    </source>
</evidence>
<sequence length="165" mass="18062">MEGGAMADGRYLASCNTAMLIAWCNLGCSSCTWPIYRYSVFLRLFITSLLVSRLSRRLSTHCCPRTLYFTHFEAMSSQQGYSMASANCPPTPCRYVASDNTPCSTYITCTTAAGHFRSAHGVELSSPDATLQCGWQGCGNTIERRNLVRHIQGAHLQHGRGGAHA</sequence>
<gene>
    <name evidence="1" type="ORF">M404DRAFT_431960</name>
</gene>
<dbReference type="InParanoid" id="A0A0C3PGX8"/>
<name>A0A0C3PGX8_PISTI</name>
<dbReference type="HOGENOM" id="CLU_1611460_0_0_1"/>
<evidence type="ECO:0000313" key="2">
    <source>
        <dbReference type="Proteomes" id="UP000054217"/>
    </source>
</evidence>
<reference evidence="2" key="2">
    <citation type="submission" date="2015-01" db="EMBL/GenBank/DDBJ databases">
        <title>Evolutionary Origins and Diversification of the Mycorrhizal Mutualists.</title>
        <authorList>
            <consortium name="DOE Joint Genome Institute"/>
            <consortium name="Mycorrhizal Genomics Consortium"/>
            <person name="Kohler A."/>
            <person name="Kuo A."/>
            <person name="Nagy L.G."/>
            <person name="Floudas D."/>
            <person name="Copeland A."/>
            <person name="Barry K.W."/>
            <person name="Cichocki N."/>
            <person name="Veneault-Fourrey C."/>
            <person name="LaButti K."/>
            <person name="Lindquist E.A."/>
            <person name="Lipzen A."/>
            <person name="Lundell T."/>
            <person name="Morin E."/>
            <person name="Murat C."/>
            <person name="Riley R."/>
            <person name="Ohm R."/>
            <person name="Sun H."/>
            <person name="Tunlid A."/>
            <person name="Henrissat B."/>
            <person name="Grigoriev I.V."/>
            <person name="Hibbett D.S."/>
            <person name="Martin F."/>
        </authorList>
    </citation>
    <scope>NUCLEOTIDE SEQUENCE [LARGE SCALE GENOMIC DNA]</scope>
    <source>
        <strain evidence="2">Marx 270</strain>
    </source>
</reference>
<organism evidence="1 2">
    <name type="scientific">Pisolithus tinctorius Marx 270</name>
    <dbReference type="NCBI Taxonomy" id="870435"/>
    <lineage>
        <taxon>Eukaryota</taxon>
        <taxon>Fungi</taxon>
        <taxon>Dikarya</taxon>
        <taxon>Basidiomycota</taxon>
        <taxon>Agaricomycotina</taxon>
        <taxon>Agaricomycetes</taxon>
        <taxon>Agaricomycetidae</taxon>
        <taxon>Boletales</taxon>
        <taxon>Sclerodermatineae</taxon>
        <taxon>Pisolithaceae</taxon>
        <taxon>Pisolithus</taxon>
    </lineage>
</organism>
<proteinExistence type="predicted"/>
<protein>
    <submittedName>
        <fullName evidence="1">Uncharacterized protein</fullName>
    </submittedName>
</protein>
<keyword evidence="2" id="KW-1185">Reference proteome</keyword>
<dbReference type="OrthoDB" id="2676167at2759"/>
<accession>A0A0C3PGX8</accession>
<dbReference type="AlphaFoldDB" id="A0A0C3PGX8"/>